<dbReference type="GO" id="GO:0031204">
    <property type="term" value="P:post-translational protein targeting to membrane, translocation"/>
    <property type="evidence" value="ECO:0007669"/>
    <property type="project" value="InterPro"/>
</dbReference>
<dbReference type="Pfam" id="PF09802">
    <property type="entry name" value="Sec66"/>
    <property type="match status" value="2"/>
</dbReference>
<evidence type="ECO:0000313" key="2">
    <source>
        <dbReference type="EnsemblProtists" id="EOD26164"/>
    </source>
</evidence>
<dbReference type="KEGG" id="ehx:EMIHUDRAFT_236958"/>
<dbReference type="InterPro" id="IPR018624">
    <property type="entry name" value="Sec66"/>
</dbReference>
<dbReference type="InterPro" id="IPR009291">
    <property type="entry name" value="Vps62"/>
</dbReference>
<accession>A0A0D3JRM9</accession>
<reference evidence="3" key="1">
    <citation type="journal article" date="2013" name="Nature">
        <title>Pan genome of the phytoplankton Emiliania underpins its global distribution.</title>
        <authorList>
            <person name="Read B.A."/>
            <person name="Kegel J."/>
            <person name="Klute M.J."/>
            <person name="Kuo A."/>
            <person name="Lefebvre S.C."/>
            <person name="Maumus F."/>
            <person name="Mayer C."/>
            <person name="Miller J."/>
            <person name="Monier A."/>
            <person name="Salamov A."/>
            <person name="Young J."/>
            <person name="Aguilar M."/>
            <person name="Claverie J.M."/>
            <person name="Frickenhaus S."/>
            <person name="Gonzalez K."/>
            <person name="Herman E.K."/>
            <person name="Lin Y.C."/>
            <person name="Napier J."/>
            <person name="Ogata H."/>
            <person name="Sarno A.F."/>
            <person name="Shmutz J."/>
            <person name="Schroeder D."/>
            <person name="de Vargas C."/>
            <person name="Verret F."/>
            <person name="von Dassow P."/>
            <person name="Valentin K."/>
            <person name="Van de Peer Y."/>
            <person name="Wheeler G."/>
            <person name="Dacks J.B."/>
            <person name="Delwiche C.F."/>
            <person name="Dyhrman S.T."/>
            <person name="Glockner G."/>
            <person name="John U."/>
            <person name="Richards T."/>
            <person name="Worden A.Z."/>
            <person name="Zhang X."/>
            <person name="Grigoriev I.V."/>
            <person name="Allen A.E."/>
            <person name="Bidle K."/>
            <person name="Borodovsky M."/>
            <person name="Bowler C."/>
            <person name="Brownlee C."/>
            <person name="Cock J.M."/>
            <person name="Elias M."/>
            <person name="Gladyshev V.N."/>
            <person name="Groth M."/>
            <person name="Guda C."/>
            <person name="Hadaegh A."/>
            <person name="Iglesias-Rodriguez M.D."/>
            <person name="Jenkins J."/>
            <person name="Jones B.M."/>
            <person name="Lawson T."/>
            <person name="Leese F."/>
            <person name="Lindquist E."/>
            <person name="Lobanov A."/>
            <person name="Lomsadze A."/>
            <person name="Malik S.B."/>
            <person name="Marsh M.E."/>
            <person name="Mackinder L."/>
            <person name="Mock T."/>
            <person name="Mueller-Roeber B."/>
            <person name="Pagarete A."/>
            <person name="Parker M."/>
            <person name="Probert I."/>
            <person name="Quesneville H."/>
            <person name="Raines C."/>
            <person name="Rensing S.A."/>
            <person name="Riano-Pachon D.M."/>
            <person name="Richier S."/>
            <person name="Rokitta S."/>
            <person name="Shiraiwa Y."/>
            <person name="Soanes D.M."/>
            <person name="van der Giezen M."/>
            <person name="Wahlund T.M."/>
            <person name="Williams B."/>
            <person name="Wilson W."/>
            <person name="Wolfe G."/>
            <person name="Wurch L.L."/>
        </authorList>
    </citation>
    <scope>NUCLEOTIDE SEQUENCE</scope>
</reference>
<name>A0A0D3JRM9_EMIH1</name>
<dbReference type="Proteomes" id="UP000013827">
    <property type="component" value="Unassembled WGS sequence"/>
</dbReference>
<evidence type="ECO:0000313" key="3">
    <source>
        <dbReference type="Proteomes" id="UP000013827"/>
    </source>
</evidence>
<dbReference type="EnsemblProtists" id="EOD26164">
    <property type="protein sequence ID" value="EOD26164"/>
    <property type="gene ID" value="EMIHUDRAFT_236958"/>
</dbReference>
<dbReference type="Pfam" id="PF06101">
    <property type="entry name" value="Vps62"/>
    <property type="match status" value="1"/>
</dbReference>
<dbReference type="GO" id="GO:0031207">
    <property type="term" value="C:Sec62/Sec63 complex"/>
    <property type="evidence" value="ECO:0007669"/>
    <property type="project" value="InterPro"/>
</dbReference>
<protein>
    <recommendedName>
        <fullName evidence="4">EF-hand domain-containing protein</fullName>
    </recommendedName>
</protein>
<sequence>MWFLTLVLLLTTSLLCYAGYIFLVVDKRQEKQERPPPRSTPGAQNASLSTCTRPTLCCALAAPCRLLAASGAVLENPEVYEALDDKQYNFELPIEIDDYDELRESKPPDKRTLPLALLKRAMADIPLIEQLERDHPRMVRLFNRGLLPFGIWEQLLEAERMMDEEVHEVQAEAEKLQKGWGQGVFGQAYQMLRKEREEDAREAQERKGAAQLTIEFEQARPPLPSPSIHGNERERASREERLRSLWAFIASGNAGQAKVEGTISRDEFEGLLETEGLEPDRAALVASELGEQVGLDEARRALAEQVPAERHEGRYQIAISLEEAEAVRALLHGLRSRGAPLLGGGTALALRHGDQLFDASANFAAGEGGRLATTARQCFRLFDSEVNFTPAEVTAILRALQTNPPEKRSSWFESVRMCRRRDTRHWSNAPISRVFCTKNQEQVAREEMVRHKIVSHLRQHRIHAATFFAEWGGNHDGFLLVSELKSGLHALEGLRMELDRFDGAREPELDQFDVLVGRLRPDEKERVAYAEWCSMFAEATDEQRGLVRQDHLEPLSEEAPADGLPPSGYFKGAAAIQRKDTPRRSVEAVAGRRYTELPLTRLMKLTVRKLPLSLAGRAHCVWSTKGLPCKESLSLWSPEAKRDFWAPNKQRFCVGHYGSPSLEHKPGGLCLLELEDVVPWQLMRMWQIDAALASNAPHPEWYHLEWHKDSAERPIYAWKPMPPSEDFVALGMLFTTTPEQPPLVAMRCVHKSWVVEATAEPQCIWKDLGMGGKAGSVWCVSDTLASLGEADEAGRQRGLAWATKGYERPRGPFYRLRDTAFSLAEVLENPEVYEALDDKQYNFELPIEIDDYDELRESKPPDKRTLPLALLKRAMADIPLIEQLERDHPRMVRLFNRGLLPFGIWEQLLEAERMMDEEVHEVQAEAEKLQKGWGQGVFGQAYQMLRKEREEDAREAQERKGAAQLTIEDQKTSAMLLV</sequence>
<feature type="signal peptide" evidence="1">
    <location>
        <begin position="1"/>
        <end position="18"/>
    </location>
</feature>
<keyword evidence="3" id="KW-1185">Reference proteome</keyword>
<reference evidence="2" key="2">
    <citation type="submission" date="2024-10" db="UniProtKB">
        <authorList>
            <consortium name="EnsemblProtists"/>
        </authorList>
    </citation>
    <scope>IDENTIFICATION</scope>
</reference>
<dbReference type="RefSeq" id="XP_005778593.1">
    <property type="nucleotide sequence ID" value="XM_005778536.1"/>
</dbReference>
<evidence type="ECO:0000256" key="1">
    <source>
        <dbReference type="SAM" id="SignalP"/>
    </source>
</evidence>
<dbReference type="HOGENOM" id="CLU_304108_0_0_1"/>
<keyword evidence="1" id="KW-0732">Signal</keyword>
<dbReference type="AlphaFoldDB" id="A0A0D3JRM9"/>
<dbReference type="eggNOG" id="ENOG502S1AM">
    <property type="taxonomic scope" value="Eukaryota"/>
</dbReference>
<proteinExistence type="predicted"/>
<dbReference type="GeneID" id="17271710"/>
<organism evidence="2 3">
    <name type="scientific">Emiliania huxleyi (strain CCMP1516)</name>
    <dbReference type="NCBI Taxonomy" id="280463"/>
    <lineage>
        <taxon>Eukaryota</taxon>
        <taxon>Haptista</taxon>
        <taxon>Haptophyta</taxon>
        <taxon>Prymnesiophyceae</taxon>
        <taxon>Isochrysidales</taxon>
        <taxon>Noelaerhabdaceae</taxon>
        <taxon>Emiliania</taxon>
    </lineage>
</organism>
<feature type="chain" id="PRO_5044246983" description="EF-hand domain-containing protein" evidence="1">
    <location>
        <begin position="19"/>
        <end position="978"/>
    </location>
</feature>
<evidence type="ECO:0008006" key="4">
    <source>
        <dbReference type="Google" id="ProtNLM"/>
    </source>
</evidence>
<dbReference type="PaxDb" id="2903-EOD26164"/>
<dbReference type="PANTHER" id="PTHR28229:SF1">
    <property type="entry name" value="TRANSLOCATION PROTEIN SEC66"/>
    <property type="match status" value="1"/>
</dbReference>
<dbReference type="PANTHER" id="PTHR28229">
    <property type="entry name" value="TRANSLOCATION PROTEIN SEC66"/>
    <property type="match status" value="1"/>
</dbReference>